<feature type="transmembrane region" description="Helical" evidence="1">
    <location>
        <begin position="182"/>
        <end position="200"/>
    </location>
</feature>
<feature type="transmembrane region" description="Helical" evidence="1">
    <location>
        <begin position="151"/>
        <end position="170"/>
    </location>
</feature>
<feature type="domain" description="EamA" evidence="2">
    <location>
        <begin position="12"/>
        <end position="139"/>
    </location>
</feature>
<evidence type="ECO:0000313" key="4">
    <source>
        <dbReference type="Proteomes" id="UP000569732"/>
    </source>
</evidence>
<dbReference type="GO" id="GO:0016020">
    <property type="term" value="C:membrane"/>
    <property type="evidence" value="ECO:0007669"/>
    <property type="project" value="InterPro"/>
</dbReference>
<dbReference type="PANTHER" id="PTHR22911:SF76">
    <property type="entry name" value="EAMA DOMAIN-CONTAINING PROTEIN"/>
    <property type="match status" value="1"/>
</dbReference>
<feature type="transmembrane region" description="Helical" evidence="1">
    <location>
        <begin position="35"/>
        <end position="56"/>
    </location>
</feature>
<dbReference type="SUPFAM" id="SSF103481">
    <property type="entry name" value="Multidrug resistance efflux transporter EmrE"/>
    <property type="match status" value="2"/>
</dbReference>
<dbReference type="AlphaFoldDB" id="A0A853IGK7"/>
<accession>A0A853IGK7</accession>
<keyword evidence="4" id="KW-1185">Reference proteome</keyword>
<feature type="transmembrane region" description="Helical" evidence="1">
    <location>
        <begin position="212"/>
        <end position="230"/>
    </location>
</feature>
<protein>
    <submittedName>
        <fullName evidence="3">EamA family transporter</fullName>
    </submittedName>
</protein>
<feature type="transmembrane region" description="Helical" evidence="1">
    <location>
        <begin position="68"/>
        <end position="88"/>
    </location>
</feature>
<sequence>MQLTQWQSTIVGSISIILWGTLALLSQLAGPIPPFQLLALTFGIAFLLMLTKWAIFKQSLITIAKQPPLAWFIGIGGLFGFHLCYFFAIKNAPIVDVSLISYLWPLFIVLFSSLLPNETLLKRYIVGAIVAFFGCWLLISNNNASLNLQYSIGYIAAFGCALIWSGYSVASRFIKNVPTDTVGLFCGCVALLATIFHLLLEEANWQLNLFQWLSIIGLGIGPIGIAFFTWDHGVKHGNLQLLSVLAYSTPLISTIILILFNQATATINVLFACIAIVVGALIAMPTRKGHLKNSCRNDDLIDAAD</sequence>
<evidence type="ECO:0000256" key="1">
    <source>
        <dbReference type="SAM" id="Phobius"/>
    </source>
</evidence>
<feature type="transmembrane region" description="Helical" evidence="1">
    <location>
        <begin position="266"/>
        <end position="284"/>
    </location>
</feature>
<keyword evidence="1" id="KW-0472">Membrane</keyword>
<comment type="caution">
    <text evidence="3">The sequence shown here is derived from an EMBL/GenBank/DDBJ whole genome shotgun (WGS) entry which is preliminary data.</text>
</comment>
<evidence type="ECO:0000313" key="3">
    <source>
        <dbReference type="EMBL" id="NYZ69144.1"/>
    </source>
</evidence>
<evidence type="ECO:0000259" key="2">
    <source>
        <dbReference type="Pfam" id="PF00892"/>
    </source>
</evidence>
<dbReference type="InterPro" id="IPR000620">
    <property type="entry name" value="EamA_dom"/>
</dbReference>
<dbReference type="InterPro" id="IPR037185">
    <property type="entry name" value="EmrE-like"/>
</dbReference>
<name>A0A853IGK7_9GAMM</name>
<dbReference type="Proteomes" id="UP000569732">
    <property type="component" value="Unassembled WGS sequence"/>
</dbReference>
<keyword evidence="1" id="KW-1133">Transmembrane helix</keyword>
<proteinExistence type="predicted"/>
<organism evidence="3 4">
    <name type="scientific">Spartinivicinus marinus</name>
    <dbReference type="NCBI Taxonomy" id="2994442"/>
    <lineage>
        <taxon>Bacteria</taxon>
        <taxon>Pseudomonadati</taxon>
        <taxon>Pseudomonadota</taxon>
        <taxon>Gammaproteobacteria</taxon>
        <taxon>Oceanospirillales</taxon>
        <taxon>Zooshikellaceae</taxon>
        <taxon>Spartinivicinus</taxon>
    </lineage>
</organism>
<dbReference type="EMBL" id="JACCKB010000062">
    <property type="protein sequence ID" value="NYZ69144.1"/>
    <property type="molecule type" value="Genomic_DNA"/>
</dbReference>
<feature type="transmembrane region" description="Helical" evidence="1">
    <location>
        <begin position="9"/>
        <end position="29"/>
    </location>
</feature>
<feature type="transmembrane region" description="Helical" evidence="1">
    <location>
        <begin position="121"/>
        <end position="139"/>
    </location>
</feature>
<dbReference type="Pfam" id="PF00892">
    <property type="entry name" value="EamA"/>
    <property type="match status" value="2"/>
</dbReference>
<keyword evidence="1" id="KW-0812">Transmembrane</keyword>
<feature type="domain" description="EamA" evidence="2">
    <location>
        <begin position="152"/>
        <end position="283"/>
    </location>
</feature>
<dbReference type="PANTHER" id="PTHR22911">
    <property type="entry name" value="ACYL-MALONYL CONDENSING ENZYME-RELATED"/>
    <property type="match status" value="1"/>
</dbReference>
<reference evidence="3 4" key="1">
    <citation type="submission" date="2020-07" db="EMBL/GenBank/DDBJ databases">
        <title>Endozoicomonas sp. nov., isolated from sediment.</title>
        <authorList>
            <person name="Gu T."/>
        </authorList>
    </citation>
    <scope>NUCLEOTIDE SEQUENCE [LARGE SCALE GENOMIC DNA]</scope>
    <source>
        <strain evidence="3 4">SM1973</strain>
    </source>
</reference>
<dbReference type="RefSeq" id="WP_180571144.1">
    <property type="nucleotide sequence ID" value="NZ_JACCKB010000062.1"/>
</dbReference>
<feature type="transmembrane region" description="Helical" evidence="1">
    <location>
        <begin position="94"/>
        <end position="114"/>
    </location>
</feature>
<gene>
    <name evidence="3" type="ORF">H0A36_24290</name>
</gene>
<feature type="transmembrane region" description="Helical" evidence="1">
    <location>
        <begin position="242"/>
        <end position="260"/>
    </location>
</feature>